<feature type="transmembrane region" description="Helical" evidence="1">
    <location>
        <begin position="176"/>
        <end position="196"/>
    </location>
</feature>
<evidence type="ECO:0000259" key="2">
    <source>
        <dbReference type="PROSITE" id="PS50883"/>
    </source>
</evidence>
<evidence type="ECO:0000256" key="1">
    <source>
        <dbReference type="SAM" id="Phobius"/>
    </source>
</evidence>
<sequence length="758" mass="88590">MRIMYGLLIAIEIILMGICSYKAMNKKGRLAKIVFIYEAVAAFCGIVFLVYIYVPGITITTLCKSLTLICFDWILILLMYYTQYYTGLFHGVKIIKEAMIAFSAIDSVMLIANVWNHQIFTITEINDYEIVTEFVKTNFFYKAHFIYNYLVILLLLLSFMFMIANSSKFYSFRYEIIFIALLIGFILDIVTIRSQSIYDVSMPAYGIMCMLIYYFTLRYIPNELIENTLSLIIKDMNSGIVCFDNRGRCIYCNDILKNIYNIGTEYIDVERKYSEWLNERGSDRKDTMKTETTVSFHDIKKYYEVVYKRIFDDKNNFVCDYFIFNDKTEDIQSLEKEKYKATHDRLTGLYNKDQFYVETYKILHRNADVPYCMLCSNIRDFKFVNELFGIEKGNEVLVKQAEIMKEYASDDIIAARINSDRFAMLIPKKSFSVDMILSIIHRMQDYFKDSSFHLHIFTGVYDINDLEEPVSIMCDKANLASETIKNEYKSNIAYYTERLFESSIEERRIIGEFERAISNNEFEMYLQPQVDSSGNLYGAEALVRWQHPERGLLSPAIFIDVLEKTGFIYKLDRYMWDKAAKKLSEWKKEGKDQYHISVNISTKDFYLVDVYETFVGLVDKYDIDPVNLNIEITETTLMSDFDKNMGIIRLLQNYGFNIEIDDFGSGYSSLNMLKDISADVLKIDMGFLRASENEAKGLDILESIITLAGKLGMKVITEGVETKKQLYMLVEMGCDMYQGYYFSKPIPVDEFEKKYNIK</sequence>
<keyword evidence="1" id="KW-1133">Transmembrane helix</keyword>
<proteinExistence type="predicted"/>
<keyword evidence="5" id="KW-1185">Reference proteome</keyword>
<evidence type="ECO:0000313" key="5">
    <source>
        <dbReference type="Proteomes" id="UP001442364"/>
    </source>
</evidence>
<dbReference type="InterPro" id="IPR000160">
    <property type="entry name" value="GGDEF_dom"/>
</dbReference>
<organism evidence="4 5">
    <name type="scientific">[Lactobacillus] rogosae</name>
    <dbReference type="NCBI Taxonomy" id="706562"/>
    <lineage>
        <taxon>Bacteria</taxon>
        <taxon>Bacillati</taxon>
        <taxon>Bacillota</taxon>
        <taxon>Clostridia</taxon>
        <taxon>Lachnospirales</taxon>
        <taxon>Lachnospiraceae</taxon>
        <taxon>Lachnospira</taxon>
    </lineage>
</organism>
<dbReference type="InterPro" id="IPR035919">
    <property type="entry name" value="EAL_sf"/>
</dbReference>
<dbReference type="SMART" id="SM00267">
    <property type="entry name" value="GGDEF"/>
    <property type="match status" value="1"/>
</dbReference>
<evidence type="ECO:0000259" key="3">
    <source>
        <dbReference type="PROSITE" id="PS50887"/>
    </source>
</evidence>
<keyword evidence="1" id="KW-0472">Membrane</keyword>
<dbReference type="EMBL" id="JBBMER010000007">
    <property type="protein sequence ID" value="MEQ2380159.1"/>
    <property type="molecule type" value="Genomic_DNA"/>
</dbReference>
<dbReference type="SUPFAM" id="SSF55073">
    <property type="entry name" value="Nucleotide cyclase"/>
    <property type="match status" value="1"/>
</dbReference>
<dbReference type="NCBIfam" id="TIGR00254">
    <property type="entry name" value="GGDEF"/>
    <property type="match status" value="1"/>
</dbReference>
<feature type="domain" description="GGDEF" evidence="3">
    <location>
        <begin position="369"/>
        <end position="497"/>
    </location>
</feature>
<dbReference type="PROSITE" id="PS50887">
    <property type="entry name" value="GGDEF"/>
    <property type="match status" value="1"/>
</dbReference>
<dbReference type="RefSeq" id="WP_349153744.1">
    <property type="nucleotide sequence ID" value="NZ_JBBMER010000007.1"/>
</dbReference>
<evidence type="ECO:0000313" key="4">
    <source>
        <dbReference type="EMBL" id="MEQ2380159.1"/>
    </source>
</evidence>
<feature type="transmembrane region" description="Helical" evidence="1">
    <location>
        <begin position="66"/>
        <end position="86"/>
    </location>
</feature>
<dbReference type="InterPro" id="IPR043128">
    <property type="entry name" value="Rev_trsase/Diguanyl_cyclase"/>
</dbReference>
<feature type="domain" description="EAL" evidence="2">
    <location>
        <begin position="506"/>
        <end position="758"/>
    </location>
</feature>
<feature type="transmembrane region" description="Helical" evidence="1">
    <location>
        <begin position="202"/>
        <end position="220"/>
    </location>
</feature>
<comment type="caution">
    <text evidence="4">The sequence shown here is derived from an EMBL/GenBank/DDBJ whole genome shotgun (WGS) entry which is preliminary data.</text>
</comment>
<dbReference type="PANTHER" id="PTHR33121">
    <property type="entry name" value="CYCLIC DI-GMP PHOSPHODIESTERASE PDEF"/>
    <property type="match status" value="1"/>
</dbReference>
<feature type="transmembrane region" description="Helical" evidence="1">
    <location>
        <begin position="146"/>
        <end position="164"/>
    </location>
</feature>
<dbReference type="InterPro" id="IPR029787">
    <property type="entry name" value="Nucleotide_cyclase"/>
</dbReference>
<dbReference type="Pfam" id="PF00563">
    <property type="entry name" value="EAL"/>
    <property type="match status" value="1"/>
</dbReference>
<dbReference type="CDD" id="cd01948">
    <property type="entry name" value="EAL"/>
    <property type="match status" value="1"/>
</dbReference>
<dbReference type="PROSITE" id="PS50883">
    <property type="entry name" value="EAL"/>
    <property type="match status" value="1"/>
</dbReference>
<dbReference type="Gene3D" id="3.30.70.270">
    <property type="match status" value="1"/>
</dbReference>
<dbReference type="Pfam" id="PF00990">
    <property type="entry name" value="GGDEF"/>
    <property type="match status" value="1"/>
</dbReference>
<keyword evidence="1" id="KW-0812">Transmembrane</keyword>
<feature type="transmembrane region" description="Helical" evidence="1">
    <location>
        <begin position="35"/>
        <end position="54"/>
    </location>
</feature>
<feature type="transmembrane region" description="Helical" evidence="1">
    <location>
        <begin position="6"/>
        <end position="23"/>
    </location>
</feature>
<gene>
    <name evidence="4" type="ORF">WMO14_09740</name>
</gene>
<accession>A0ABV1BWN6</accession>
<dbReference type="InterPro" id="IPR050706">
    <property type="entry name" value="Cyclic-di-GMP_PDE-like"/>
</dbReference>
<dbReference type="Gene3D" id="3.20.20.450">
    <property type="entry name" value="EAL domain"/>
    <property type="match status" value="1"/>
</dbReference>
<reference evidence="4 5" key="1">
    <citation type="submission" date="2024-03" db="EMBL/GenBank/DDBJ databases">
        <title>Human intestinal bacterial collection.</title>
        <authorList>
            <person name="Pauvert C."/>
            <person name="Hitch T.C.A."/>
            <person name="Clavel T."/>
        </authorList>
    </citation>
    <scope>NUCLEOTIDE SEQUENCE [LARGE SCALE GENOMIC DNA]</scope>
    <source>
        <strain evidence="4 5">CLA-AA-H255</strain>
    </source>
</reference>
<dbReference type="InterPro" id="IPR001633">
    <property type="entry name" value="EAL_dom"/>
</dbReference>
<dbReference type="SUPFAM" id="SSF141868">
    <property type="entry name" value="EAL domain-like"/>
    <property type="match status" value="1"/>
</dbReference>
<dbReference type="Proteomes" id="UP001442364">
    <property type="component" value="Unassembled WGS sequence"/>
</dbReference>
<name>A0ABV1BWN6_9FIRM</name>
<protein>
    <submittedName>
        <fullName evidence="4">EAL domain-containing protein</fullName>
    </submittedName>
</protein>
<dbReference type="PANTHER" id="PTHR33121:SF71">
    <property type="entry name" value="OXYGEN SENSOR PROTEIN DOSP"/>
    <property type="match status" value="1"/>
</dbReference>
<dbReference type="SMART" id="SM00052">
    <property type="entry name" value="EAL"/>
    <property type="match status" value="1"/>
</dbReference>